<evidence type="ECO:0000313" key="2">
    <source>
        <dbReference type="EnsemblPlants" id="PNT66801"/>
    </source>
</evidence>
<keyword evidence="3" id="KW-1185">Reference proteome</keyword>
<proteinExistence type="predicted"/>
<dbReference type="EnsemblPlants" id="PNT66801">
    <property type="protein sequence ID" value="PNT66801"/>
    <property type="gene ID" value="BRADI_3g17056v3"/>
</dbReference>
<gene>
    <name evidence="1" type="ORF">BRADI_3g17056v3</name>
</gene>
<dbReference type="InParanoid" id="A0A2K2CXP7"/>
<reference evidence="1" key="2">
    <citation type="submission" date="2017-06" db="EMBL/GenBank/DDBJ databases">
        <title>WGS assembly of Brachypodium distachyon.</title>
        <authorList>
            <consortium name="The International Brachypodium Initiative"/>
            <person name="Lucas S."/>
            <person name="Harmon-Smith M."/>
            <person name="Lail K."/>
            <person name="Tice H."/>
            <person name="Grimwood J."/>
            <person name="Bruce D."/>
            <person name="Barry K."/>
            <person name="Shu S."/>
            <person name="Lindquist E."/>
            <person name="Wang M."/>
            <person name="Pitluck S."/>
            <person name="Vogel J.P."/>
            <person name="Garvin D.F."/>
            <person name="Mockler T.C."/>
            <person name="Schmutz J."/>
            <person name="Rokhsar D."/>
            <person name="Bevan M.W."/>
        </authorList>
    </citation>
    <scope>NUCLEOTIDE SEQUENCE</scope>
    <source>
        <strain evidence="1">Bd21</strain>
    </source>
</reference>
<dbReference type="FunCoup" id="A0A2K2CXP7">
    <property type="interactions" value="187"/>
</dbReference>
<dbReference type="EMBL" id="CM000882">
    <property type="protein sequence ID" value="PNT66801.1"/>
    <property type="molecule type" value="Genomic_DNA"/>
</dbReference>
<evidence type="ECO:0000313" key="1">
    <source>
        <dbReference type="EMBL" id="PNT66801.1"/>
    </source>
</evidence>
<dbReference type="OrthoDB" id="696704at2759"/>
<reference evidence="1 2" key="1">
    <citation type="journal article" date="2010" name="Nature">
        <title>Genome sequencing and analysis of the model grass Brachypodium distachyon.</title>
        <authorList>
            <consortium name="International Brachypodium Initiative"/>
        </authorList>
    </citation>
    <scope>NUCLEOTIDE SEQUENCE [LARGE SCALE GENOMIC DNA]</scope>
    <source>
        <strain evidence="1 2">Bd21</strain>
    </source>
</reference>
<evidence type="ECO:0008006" key="4">
    <source>
        <dbReference type="Google" id="ProtNLM"/>
    </source>
</evidence>
<evidence type="ECO:0000313" key="3">
    <source>
        <dbReference type="Proteomes" id="UP000008810"/>
    </source>
</evidence>
<reference evidence="2" key="3">
    <citation type="submission" date="2018-08" db="UniProtKB">
        <authorList>
            <consortium name="EnsemblPlants"/>
        </authorList>
    </citation>
    <scope>IDENTIFICATION</scope>
    <source>
        <strain evidence="2">cv. Bd21</strain>
    </source>
</reference>
<dbReference type="Proteomes" id="UP000008810">
    <property type="component" value="Chromosome 3"/>
</dbReference>
<dbReference type="Gramene" id="PNT66801">
    <property type="protein sequence ID" value="PNT66801"/>
    <property type="gene ID" value="BRADI_3g17056v3"/>
</dbReference>
<sequence length="157" mass="17964">MWQDIVTTKYLQGLSIASVTVRIGDSTCWKDLMKVKQLYLSGRYCEIGSGERYFIWVKRFLPGLKTTFVEGLGAVCWAIWKTRNAVCFEKKVVHHPTSVVFILCSFLRYWAELQKNPALRQGMTDGAAGLLHATIQLRWRHQATRQAAEEPRLLMGA</sequence>
<organism evidence="1">
    <name type="scientific">Brachypodium distachyon</name>
    <name type="common">Purple false brome</name>
    <name type="synonym">Trachynia distachya</name>
    <dbReference type="NCBI Taxonomy" id="15368"/>
    <lineage>
        <taxon>Eukaryota</taxon>
        <taxon>Viridiplantae</taxon>
        <taxon>Streptophyta</taxon>
        <taxon>Embryophyta</taxon>
        <taxon>Tracheophyta</taxon>
        <taxon>Spermatophyta</taxon>
        <taxon>Magnoliopsida</taxon>
        <taxon>Liliopsida</taxon>
        <taxon>Poales</taxon>
        <taxon>Poaceae</taxon>
        <taxon>BOP clade</taxon>
        <taxon>Pooideae</taxon>
        <taxon>Stipodae</taxon>
        <taxon>Brachypodieae</taxon>
        <taxon>Brachypodium</taxon>
    </lineage>
</organism>
<accession>A0A2K2CXP7</accession>
<dbReference type="AlphaFoldDB" id="A0A2K2CXP7"/>
<name>A0A2K2CXP7_BRADI</name>
<protein>
    <recommendedName>
        <fullName evidence="4">Reverse transcriptase zinc-binding domain-containing protein</fullName>
    </recommendedName>
</protein>